<dbReference type="InterPro" id="IPR009081">
    <property type="entry name" value="PP-bd_ACP"/>
</dbReference>
<dbReference type="FunFam" id="3.40.50.980:FF:000001">
    <property type="entry name" value="Non-ribosomal peptide synthetase"/>
    <property type="match status" value="1"/>
</dbReference>
<dbReference type="InterPro" id="IPR000873">
    <property type="entry name" value="AMP-dep_synth/lig_dom"/>
</dbReference>
<dbReference type="InterPro" id="IPR036736">
    <property type="entry name" value="ACP-like_sf"/>
</dbReference>
<dbReference type="NCBIfam" id="TIGR01733">
    <property type="entry name" value="AA-adenyl-dom"/>
    <property type="match status" value="1"/>
</dbReference>
<evidence type="ECO:0000256" key="3">
    <source>
        <dbReference type="ARBA" id="ARBA00022553"/>
    </source>
</evidence>
<protein>
    <submittedName>
        <fullName evidence="7">Amino acid adenylation domain-containing protein</fullName>
    </submittedName>
</protein>
<dbReference type="PROSITE" id="PS00012">
    <property type="entry name" value="PHOSPHOPANTETHEINE"/>
    <property type="match status" value="1"/>
</dbReference>
<keyword evidence="2" id="KW-0596">Phosphopantetheine</keyword>
<dbReference type="GO" id="GO:0043041">
    <property type="term" value="P:amino acid activation for nonribosomal peptide biosynthetic process"/>
    <property type="evidence" value="ECO:0007669"/>
    <property type="project" value="TreeGrafter"/>
</dbReference>
<dbReference type="FunFam" id="3.40.50.12780:FF:000012">
    <property type="entry name" value="Non-ribosomal peptide synthetase"/>
    <property type="match status" value="1"/>
</dbReference>
<dbReference type="Gene3D" id="2.30.38.10">
    <property type="entry name" value="Luciferase, Domain 3"/>
    <property type="match status" value="1"/>
</dbReference>
<dbReference type="NCBIfam" id="TIGR01720">
    <property type="entry name" value="NRPS-para261"/>
    <property type="match status" value="1"/>
</dbReference>
<proteinExistence type="predicted"/>
<dbReference type="Gene3D" id="1.10.1200.10">
    <property type="entry name" value="ACP-like"/>
    <property type="match status" value="1"/>
</dbReference>
<keyword evidence="4" id="KW-0045">Antibiotic biosynthesis</keyword>
<organism evidence="7 8">
    <name type="scientific">Actinospica durhamensis</name>
    <dbReference type="NCBI Taxonomy" id="1508375"/>
    <lineage>
        <taxon>Bacteria</taxon>
        <taxon>Bacillati</taxon>
        <taxon>Actinomycetota</taxon>
        <taxon>Actinomycetes</taxon>
        <taxon>Catenulisporales</taxon>
        <taxon>Actinospicaceae</taxon>
        <taxon>Actinospica</taxon>
    </lineage>
</organism>
<dbReference type="InterPro" id="IPR010071">
    <property type="entry name" value="AA_adenyl_dom"/>
</dbReference>
<dbReference type="PANTHER" id="PTHR45527:SF1">
    <property type="entry name" value="FATTY ACID SYNTHASE"/>
    <property type="match status" value="1"/>
</dbReference>
<dbReference type="Gene3D" id="3.30.559.10">
    <property type="entry name" value="Chloramphenicol acetyltransferase-like domain"/>
    <property type="match status" value="2"/>
</dbReference>
<feature type="region of interest" description="Disordered" evidence="5">
    <location>
        <begin position="887"/>
        <end position="907"/>
    </location>
</feature>
<dbReference type="Pfam" id="PF00501">
    <property type="entry name" value="AMP-binding"/>
    <property type="match status" value="1"/>
</dbReference>
<dbReference type="PROSITE" id="PS00455">
    <property type="entry name" value="AMP_BINDING"/>
    <property type="match status" value="1"/>
</dbReference>
<dbReference type="InterPro" id="IPR023213">
    <property type="entry name" value="CAT-like_dom_sf"/>
</dbReference>
<dbReference type="InterPro" id="IPR045851">
    <property type="entry name" value="AMP-bd_C_sf"/>
</dbReference>
<evidence type="ECO:0000313" key="7">
    <source>
        <dbReference type="EMBL" id="MBR7835046.1"/>
    </source>
</evidence>
<dbReference type="InterPro" id="IPR001242">
    <property type="entry name" value="Condensation_dom"/>
</dbReference>
<dbReference type="FunFam" id="2.30.38.10:FF:000001">
    <property type="entry name" value="Non-ribosomal peptide synthetase PvdI"/>
    <property type="match status" value="1"/>
</dbReference>
<dbReference type="GO" id="GO:0044550">
    <property type="term" value="P:secondary metabolite biosynthetic process"/>
    <property type="evidence" value="ECO:0007669"/>
    <property type="project" value="TreeGrafter"/>
</dbReference>
<keyword evidence="8" id="KW-1185">Reference proteome</keyword>
<evidence type="ECO:0000259" key="6">
    <source>
        <dbReference type="PROSITE" id="PS50075"/>
    </source>
</evidence>
<dbReference type="GO" id="GO:0031177">
    <property type="term" value="F:phosphopantetheine binding"/>
    <property type="evidence" value="ECO:0007669"/>
    <property type="project" value="InterPro"/>
</dbReference>
<evidence type="ECO:0000256" key="5">
    <source>
        <dbReference type="SAM" id="MobiDB-lite"/>
    </source>
</evidence>
<dbReference type="Pfam" id="PF00550">
    <property type="entry name" value="PP-binding"/>
    <property type="match status" value="1"/>
</dbReference>
<dbReference type="GO" id="GO:0008610">
    <property type="term" value="P:lipid biosynthetic process"/>
    <property type="evidence" value="ECO:0007669"/>
    <property type="project" value="UniProtKB-ARBA"/>
</dbReference>
<gene>
    <name evidence="7" type="ORF">KDL01_17355</name>
</gene>
<dbReference type="GO" id="GO:0003824">
    <property type="term" value="F:catalytic activity"/>
    <property type="evidence" value="ECO:0007669"/>
    <property type="project" value="InterPro"/>
</dbReference>
<dbReference type="GO" id="GO:0005737">
    <property type="term" value="C:cytoplasm"/>
    <property type="evidence" value="ECO:0007669"/>
    <property type="project" value="TreeGrafter"/>
</dbReference>
<dbReference type="Pfam" id="PF00668">
    <property type="entry name" value="Condensation"/>
    <property type="match status" value="2"/>
</dbReference>
<accession>A0A941IU32</accession>
<dbReference type="GO" id="GO:0017000">
    <property type="term" value="P:antibiotic biosynthetic process"/>
    <property type="evidence" value="ECO:0007669"/>
    <property type="project" value="UniProtKB-KW"/>
</dbReference>
<comment type="cofactor">
    <cofactor evidence="1">
        <name>pantetheine 4'-phosphate</name>
        <dbReference type="ChEBI" id="CHEBI:47942"/>
    </cofactor>
</comment>
<dbReference type="InterPro" id="IPR020806">
    <property type="entry name" value="PKS_PP-bd"/>
</dbReference>
<reference evidence="7" key="1">
    <citation type="submission" date="2021-04" db="EMBL/GenBank/DDBJ databases">
        <title>Genome based classification of Actinospica acidithermotolerans sp. nov., an actinobacterium isolated from an Indonesian hot spring.</title>
        <authorList>
            <person name="Kusuma A.B."/>
            <person name="Putra K.E."/>
            <person name="Nafisah S."/>
            <person name="Loh J."/>
            <person name="Nouioui I."/>
            <person name="Goodfellow M."/>
        </authorList>
    </citation>
    <scope>NUCLEOTIDE SEQUENCE</scope>
    <source>
        <strain evidence="7">CSCA 57</strain>
    </source>
</reference>
<dbReference type="SUPFAM" id="SSF52777">
    <property type="entry name" value="CoA-dependent acyltransferases"/>
    <property type="match status" value="4"/>
</dbReference>
<sequence>MTAAQRAVWVAAQVDGDGPGYQSAECVDVHGELDVPAFLAAVESVLSRPGAWRVRFAAGPDGPVREPCDERVPVRFEDVSLYQDPQSEVLFRITRDLDEAPHVDSPGPLYAHVLYKLGRHEFLWYQRTHSILLDGFSFTKVARQIAQAYRARSADGVGQDGVGQDGEPGGLDELLEDEAAYRSSAQFERDRAHWLDQLSDQPDPVSLSASGSTARPGVALSSSTRLDAHAAAALAAAEERHSIGWPVLVLAADAAYLAAARGVDEVVLGLVVSTRTGMRSAQVPGMVSNIVPLRLEVRPGWTVSEYLASIGARMRPALRHQRYRFEDMRRGRGSGQGDRRLHGPLINLMPFQQDLDFGTARGAVRTLCTGPVDDLSLAVRGGPDGAGGFGLTVHVEANPALYSAQEVSLHSERFVRFLDAFARAGGDEPLAGLDPLPAPARAQAEAFNRTSHAVPEADLAALFETAAAARPEAPAIRRGGAVTTYAELNTRANRLARLLIGRGVGPERIVALALPRTVDAIVAILAVAKAGGAYLPIDPDYPAERVAYMLRDADPALLVTTSSVLPLPGDVPHLLLDDARIQAELRSMSAQNPTDAERNGPLRIGNSAYVIYTSGSTGRPKGVVIQHTGLANLAATHAVPAESRILQFASWSFDASVADLCMALMSGACLVLADADERLPGEPMSKLALESAVTHITGPASILRALPARGLPAGATMIAAGEPLPGELVARWAEHAVVRNIYGQTETTVAATMSAPLGGSAAPGAGGPLWNTRIHVLDGALRQVPVGVRGEIYVAGVGMGRGYLNQPALTALRFVADPFGAAGERMYHSGDFGRWRPDGTIELFGREDDQVKIRGFRIEPGEVRAALESCRGVAQAAVMVLRTPVTAAGGPDVDHDGHDGQDGQDGHDESARLVAYVVLAPEGATPAGPTTVSGLRVQLCAKLPAHMLPALIQIIERLPLTPNGKLDVKALPTPDFSADTAGRAPATTDERVLCAVFAEVLGVPEVGPEDDFFMLGGDSIRALDLVRRARAAGYGLVARDVFRRSTVAALTRGLAEHSARAADGAPSVPPAEDRPVGELAQTPVFHWLRELSGPIGNFSQSVLVNVPADLDEAWLAGTVRALLDRHAALRLRLEVDARDGTWRVEVPESAPGPAGWIERVVADEPVGPEALAKAVETAAARLDPFGGVLLQLTWFDAGAGVPGRLLLTAHHLAVDGVSWRILLEDLAEAWAHRSTGPDWAPPAVPVSFRRWGALLAEQAASGTRRAEIDLWASILRDPGVRLADRELDPKRDLVRTARSRTDLLPARVSSAILDTVPTDLHCSVHELLLGVLAVAVLGGSAAEPPAEAAPALLVEVESHGRDEMVADLSRTVGWFTAAYPVRLEPFGLATTEDAPGSPVRRTAEAVKRVKEQLRAIPGGGLGFGILRHLDSVALPRLASAPAAQVSFNYLGRFDTGTTREWRIVPGEAISLTRDPLLALSHGLAVSVIVLDDPTGPRLATTWSWAGELIPAATVEAFARNWSAALYALGGDGEGAGLVEFGGLTPSDVPLADVSQADLDLLAEGWDL</sequence>
<dbReference type="Proteomes" id="UP000675781">
    <property type="component" value="Unassembled WGS sequence"/>
</dbReference>
<dbReference type="EMBL" id="JAGSOG010000080">
    <property type="protein sequence ID" value="MBR7835046.1"/>
    <property type="molecule type" value="Genomic_DNA"/>
</dbReference>
<comment type="caution">
    <text evidence="7">The sequence shown here is derived from an EMBL/GenBank/DDBJ whole genome shotgun (WGS) entry which is preliminary data.</text>
</comment>
<dbReference type="Gene3D" id="3.30.559.30">
    <property type="entry name" value="Nonribosomal peptide synthetase, condensation domain"/>
    <property type="match status" value="2"/>
</dbReference>
<dbReference type="Gene3D" id="3.40.50.980">
    <property type="match status" value="2"/>
</dbReference>
<dbReference type="SUPFAM" id="SSF56801">
    <property type="entry name" value="Acetyl-CoA synthetase-like"/>
    <property type="match status" value="1"/>
</dbReference>
<dbReference type="InterPro" id="IPR020845">
    <property type="entry name" value="AMP-binding_CS"/>
</dbReference>
<name>A0A941IU32_9ACTN</name>
<evidence type="ECO:0000313" key="8">
    <source>
        <dbReference type="Proteomes" id="UP000675781"/>
    </source>
</evidence>
<dbReference type="SUPFAM" id="SSF47336">
    <property type="entry name" value="ACP-like"/>
    <property type="match status" value="1"/>
</dbReference>
<dbReference type="SMART" id="SM00823">
    <property type="entry name" value="PKS_PP"/>
    <property type="match status" value="1"/>
</dbReference>
<feature type="domain" description="Carrier" evidence="6">
    <location>
        <begin position="984"/>
        <end position="1058"/>
    </location>
</feature>
<feature type="compositionally biased region" description="Basic and acidic residues" evidence="5">
    <location>
        <begin position="892"/>
        <end position="907"/>
    </location>
</feature>
<evidence type="ECO:0000256" key="4">
    <source>
        <dbReference type="ARBA" id="ARBA00023194"/>
    </source>
</evidence>
<evidence type="ECO:0000256" key="1">
    <source>
        <dbReference type="ARBA" id="ARBA00001957"/>
    </source>
</evidence>
<keyword evidence="3" id="KW-0597">Phosphoprotein</keyword>
<dbReference type="Gene3D" id="3.30.300.30">
    <property type="match status" value="1"/>
</dbReference>
<evidence type="ECO:0000256" key="2">
    <source>
        <dbReference type="ARBA" id="ARBA00022450"/>
    </source>
</evidence>
<dbReference type="PROSITE" id="PS50075">
    <property type="entry name" value="CARRIER"/>
    <property type="match status" value="1"/>
</dbReference>
<dbReference type="PANTHER" id="PTHR45527">
    <property type="entry name" value="NONRIBOSOMAL PEPTIDE SYNTHETASE"/>
    <property type="match status" value="1"/>
</dbReference>
<dbReference type="InterPro" id="IPR006162">
    <property type="entry name" value="Ppantetheine_attach_site"/>
</dbReference>
<dbReference type="InterPro" id="IPR010060">
    <property type="entry name" value="NRPS_synth"/>
</dbReference>